<dbReference type="SUPFAM" id="SSF52821">
    <property type="entry name" value="Rhodanese/Cell cycle control phosphatase"/>
    <property type="match status" value="2"/>
</dbReference>
<dbReference type="Gene3D" id="3.40.250.10">
    <property type="entry name" value="Rhodanese-like domain"/>
    <property type="match status" value="2"/>
</dbReference>
<dbReference type="PANTHER" id="PTHR43855">
    <property type="entry name" value="THIOSULFATE SULFURTRANSFERASE"/>
    <property type="match status" value="1"/>
</dbReference>
<protein>
    <recommendedName>
        <fullName evidence="3">Sulfurtransferase</fullName>
    </recommendedName>
</protein>
<comment type="caution">
    <text evidence="5">The sequence shown here is derived from an EMBL/GenBank/DDBJ whole genome shotgun (WGS) entry which is preliminary data.</text>
</comment>
<dbReference type="InterPro" id="IPR001307">
    <property type="entry name" value="Thiosulphate_STrfase_CS"/>
</dbReference>
<dbReference type="GO" id="GO:0004792">
    <property type="term" value="F:thiosulfate-cyanide sulfurtransferase activity"/>
    <property type="evidence" value="ECO:0007669"/>
    <property type="project" value="UniProtKB-EC"/>
</dbReference>
<dbReference type="InterPro" id="IPR036873">
    <property type="entry name" value="Rhodanese-like_dom_sf"/>
</dbReference>
<evidence type="ECO:0000259" key="4">
    <source>
        <dbReference type="PROSITE" id="PS50206"/>
    </source>
</evidence>
<evidence type="ECO:0000256" key="3">
    <source>
        <dbReference type="RuleBase" id="RU000507"/>
    </source>
</evidence>
<dbReference type="EMBL" id="DXFZ01000082">
    <property type="protein sequence ID" value="HIW96117.1"/>
    <property type="molecule type" value="Genomic_DNA"/>
</dbReference>
<feature type="domain" description="Rhodanese" evidence="4">
    <location>
        <begin position="31"/>
        <end position="138"/>
    </location>
</feature>
<evidence type="ECO:0000256" key="2">
    <source>
        <dbReference type="ARBA" id="ARBA00047549"/>
    </source>
</evidence>
<reference evidence="5" key="1">
    <citation type="journal article" date="2021" name="PeerJ">
        <title>Extensive microbial diversity within the chicken gut microbiome revealed by metagenomics and culture.</title>
        <authorList>
            <person name="Gilroy R."/>
            <person name="Ravi A."/>
            <person name="Getino M."/>
            <person name="Pursley I."/>
            <person name="Horton D.L."/>
            <person name="Alikhan N.F."/>
            <person name="Baker D."/>
            <person name="Gharbi K."/>
            <person name="Hall N."/>
            <person name="Watson M."/>
            <person name="Adriaenssens E.M."/>
            <person name="Foster-Nyarko E."/>
            <person name="Jarju S."/>
            <person name="Secka A."/>
            <person name="Antonio M."/>
            <person name="Oren A."/>
            <person name="Chaudhuri R.R."/>
            <person name="La Ragione R."/>
            <person name="Hildebrand F."/>
            <person name="Pallen M.J."/>
        </authorList>
    </citation>
    <scope>NUCLEOTIDE SEQUENCE</scope>
    <source>
        <strain evidence="5">4376</strain>
    </source>
</reference>
<keyword evidence="1" id="KW-0677">Repeat</keyword>
<feature type="domain" description="Rhodanese" evidence="4">
    <location>
        <begin position="168"/>
        <end position="282"/>
    </location>
</feature>
<sequence length="284" mass="31936">MGIEQDPSPQLAQFARQDKLVSNAWLGAKLGTPGLKVVESNEDSLLYDIGHVPTAVRIKWEQDLSDPLCRDVLTPEAFAQLMDEKGISREDTLVIYGDHTNLWAVYTLWVCELFGHPDVRLLDGGRDAWMQEEREISYAVPTSTTGGYPVVERDDSTNRIFVDELQANLDDFQVIDLRDPEEFAGESSLPGMAISRHGHVPGAVNLRADDSLHPNSRFRTAEQLAKVHEGLDPNKPTVVYCNNGARAAQQWFVLKHLLGWEDVRVYDGSWVEWGNMIRVPIERG</sequence>
<organism evidence="5 6">
    <name type="scientific">Candidatus Corynebacterium gallistercoris</name>
    <dbReference type="NCBI Taxonomy" id="2838530"/>
    <lineage>
        <taxon>Bacteria</taxon>
        <taxon>Bacillati</taxon>
        <taxon>Actinomycetota</taxon>
        <taxon>Actinomycetes</taxon>
        <taxon>Mycobacteriales</taxon>
        <taxon>Corynebacteriaceae</taxon>
        <taxon>Corynebacterium</taxon>
    </lineage>
</organism>
<dbReference type="PROSITE" id="PS00683">
    <property type="entry name" value="RHODANESE_2"/>
    <property type="match status" value="1"/>
</dbReference>
<dbReference type="Pfam" id="PF00581">
    <property type="entry name" value="Rhodanese"/>
    <property type="match status" value="2"/>
</dbReference>
<evidence type="ECO:0000313" key="5">
    <source>
        <dbReference type="EMBL" id="HIW96117.1"/>
    </source>
</evidence>
<dbReference type="AlphaFoldDB" id="A0A9D1UQA1"/>
<dbReference type="InterPro" id="IPR051126">
    <property type="entry name" value="Thiosulfate_sulfurtransferase"/>
</dbReference>
<dbReference type="PROSITE" id="PS50206">
    <property type="entry name" value="RHODANESE_3"/>
    <property type="match status" value="2"/>
</dbReference>
<accession>A0A9D1UQA1</accession>
<dbReference type="CDD" id="cd01448">
    <property type="entry name" value="TST_Repeat_1"/>
    <property type="match status" value="1"/>
</dbReference>
<gene>
    <name evidence="5" type="ORF">H9867_06515</name>
</gene>
<dbReference type="SMART" id="SM00450">
    <property type="entry name" value="RHOD"/>
    <property type="match status" value="2"/>
</dbReference>
<dbReference type="InterPro" id="IPR001763">
    <property type="entry name" value="Rhodanese-like_dom"/>
</dbReference>
<dbReference type="Proteomes" id="UP000824189">
    <property type="component" value="Unassembled WGS sequence"/>
</dbReference>
<evidence type="ECO:0000256" key="1">
    <source>
        <dbReference type="ARBA" id="ARBA00022737"/>
    </source>
</evidence>
<comment type="catalytic activity">
    <reaction evidence="2">
        <text>thiosulfate + hydrogen cyanide = thiocyanate + sulfite + 2 H(+)</text>
        <dbReference type="Rhea" id="RHEA:16881"/>
        <dbReference type="ChEBI" id="CHEBI:15378"/>
        <dbReference type="ChEBI" id="CHEBI:17359"/>
        <dbReference type="ChEBI" id="CHEBI:18022"/>
        <dbReference type="ChEBI" id="CHEBI:18407"/>
        <dbReference type="ChEBI" id="CHEBI:33542"/>
        <dbReference type="EC" id="2.8.1.1"/>
    </reaction>
</comment>
<dbReference type="CDD" id="cd01449">
    <property type="entry name" value="TST_Repeat_2"/>
    <property type="match status" value="1"/>
</dbReference>
<name>A0A9D1UQA1_9CORY</name>
<proteinExistence type="predicted"/>
<dbReference type="PANTHER" id="PTHR43855:SF1">
    <property type="entry name" value="THIOSULFATE SULFURTRANSFERASE"/>
    <property type="match status" value="1"/>
</dbReference>
<keyword evidence="3" id="KW-0808">Transferase</keyword>
<reference evidence="5" key="2">
    <citation type="submission" date="2021-04" db="EMBL/GenBank/DDBJ databases">
        <authorList>
            <person name="Gilroy R."/>
        </authorList>
    </citation>
    <scope>NUCLEOTIDE SEQUENCE</scope>
    <source>
        <strain evidence="5">4376</strain>
    </source>
</reference>
<evidence type="ECO:0000313" key="6">
    <source>
        <dbReference type="Proteomes" id="UP000824189"/>
    </source>
</evidence>